<evidence type="ECO:0000313" key="6">
    <source>
        <dbReference type="EMBL" id="CDW83189.1"/>
    </source>
</evidence>
<proteinExistence type="inferred from homology"/>
<dbReference type="Gene3D" id="1.10.510.10">
    <property type="entry name" value="Transferase(Phosphotransferase) domain 1"/>
    <property type="match status" value="1"/>
</dbReference>
<dbReference type="PANTHER" id="PTHR24347">
    <property type="entry name" value="SERINE/THREONINE-PROTEIN KINASE"/>
    <property type="match status" value="1"/>
</dbReference>
<evidence type="ECO:0000259" key="5">
    <source>
        <dbReference type="PROSITE" id="PS50011"/>
    </source>
</evidence>
<feature type="domain" description="Protein kinase" evidence="5">
    <location>
        <begin position="1"/>
        <end position="268"/>
    </location>
</feature>
<comment type="similarity">
    <text evidence="4">Belongs to the protein kinase superfamily.</text>
</comment>
<keyword evidence="4" id="KW-0723">Serine/threonine-protein kinase</keyword>
<dbReference type="OrthoDB" id="10252171at2759"/>
<evidence type="ECO:0000256" key="1">
    <source>
        <dbReference type="ARBA" id="ARBA00022741"/>
    </source>
</evidence>
<dbReference type="AlphaFoldDB" id="A0A078ALT9"/>
<dbReference type="GO" id="GO:0005524">
    <property type="term" value="F:ATP binding"/>
    <property type="evidence" value="ECO:0007669"/>
    <property type="project" value="UniProtKB-UniRule"/>
</dbReference>
<evidence type="ECO:0000313" key="7">
    <source>
        <dbReference type="Proteomes" id="UP000039865"/>
    </source>
</evidence>
<dbReference type="SMART" id="SM00220">
    <property type="entry name" value="S_TKc"/>
    <property type="match status" value="1"/>
</dbReference>
<dbReference type="PROSITE" id="PS00107">
    <property type="entry name" value="PROTEIN_KINASE_ATP"/>
    <property type="match status" value="1"/>
</dbReference>
<name>A0A078ALT9_STYLE</name>
<dbReference type="InterPro" id="IPR011009">
    <property type="entry name" value="Kinase-like_dom_sf"/>
</dbReference>
<dbReference type="SUPFAM" id="SSF56112">
    <property type="entry name" value="Protein kinase-like (PK-like)"/>
    <property type="match status" value="1"/>
</dbReference>
<evidence type="ECO:0000256" key="2">
    <source>
        <dbReference type="ARBA" id="ARBA00022840"/>
    </source>
</evidence>
<dbReference type="InParanoid" id="A0A078ALT9"/>
<dbReference type="InterPro" id="IPR017441">
    <property type="entry name" value="Protein_kinase_ATP_BS"/>
</dbReference>
<organism evidence="6 7">
    <name type="scientific">Stylonychia lemnae</name>
    <name type="common">Ciliate</name>
    <dbReference type="NCBI Taxonomy" id="5949"/>
    <lineage>
        <taxon>Eukaryota</taxon>
        <taxon>Sar</taxon>
        <taxon>Alveolata</taxon>
        <taxon>Ciliophora</taxon>
        <taxon>Intramacronucleata</taxon>
        <taxon>Spirotrichea</taxon>
        <taxon>Stichotrichia</taxon>
        <taxon>Sporadotrichida</taxon>
        <taxon>Oxytrichidae</taxon>
        <taxon>Stylonychinae</taxon>
        <taxon>Stylonychia</taxon>
    </lineage>
</organism>
<keyword evidence="6" id="KW-0808">Transferase</keyword>
<dbReference type="Gene3D" id="3.30.200.20">
    <property type="entry name" value="Phosphorylase Kinase, domain 1"/>
    <property type="match status" value="1"/>
</dbReference>
<reference evidence="6 7" key="1">
    <citation type="submission" date="2014-06" db="EMBL/GenBank/DDBJ databases">
        <authorList>
            <person name="Swart Estienne"/>
        </authorList>
    </citation>
    <scope>NUCLEOTIDE SEQUENCE [LARGE SCALE GENOMIC DNA]</scope>
    <source>
        <strain evidence="6 7">130c</strain>
    </source>
</reference>
<dbReference type="InterPro" id="IPR008271">
    <property type="entry name" value="Ser/Thr_kinase_AS"/>
</dbReference>
<evidence type="ECO:0000256" key="3">
    <source>
        <dbReference type="PROSITE-ProRule" id="PRU10141"/>
    </source>
</evidence>
<dbReference type="Proteomes" id="UP000039865">
    <property type="component" value="Unassembled WGS sequence"/>
</dbReference>
<dbReference type="InterPro" id="IPR000719">
    <property type="entry name" value="Prot_kinase_dom"/>
</dbReference>
<dbReference type="PROSITE" id="PS50011">
    <property type="entry name" value="PROTEIN_KINASE_DOM"/>
    <property type="match status" value="1"/>
</dbReference>
<keyword evidence="6" id="KW-0418">Kinase</keyword>
<feature type="binding site" evidence="3">
    <location>
        <position position="37"/>
    </location>
    <ligand>
        <name>ATP</name>
        <dbReference type="ChEBI" id="CHEBI:30616"/>
    </ligand>
</feature>
<keyword evidence="2 3" id="KW-0067">ATP-binding</keyword>
<accession>A0A078ALT9</accession>
<dbReference type="Pfam" id="PF00069">
    <property type="entry name" value="Pkinase"/>
    <property type="match status" value="1"/>
</dbReference>
<dbReference type="GO" id="GO:0004674">
    <property type="term" value="F:protein serine/threonine kinase activity"/>
    <property type="evidence" value="ECO:0007669"/>
    <property type="project" value="UniProtKB-KW"/>
</dbReference>
<dbReference type="EMBL" id="CCKQ01011622">
    <property type="protein sequence ID" value="CDW83189.1"/>
    <property type="molecule type" value="Genomic_DNA"/>
</dbReference>
<sequence length="327" mass="37553">MVQKLGFGANAVVFKVERNDESFSQKIKTQNKYFALKVMRKNKIVGKQCIEQIKDEISAHRALSQCTSSLKLHKVYETPRKLYLLLDYMNGGNLSSFIEKSNNVQDCDIKSIMEQLLLGMHFIHQLNIVHRDLKLDNILLNTNEFGKYEIKIADFGLAVSLKQSEKIFKKCGTPTYIAPEILRGEELTLKADMFSLGSIMYNLCTGQYLFDLVDSDQLVIINQKCDLSHVPTKIKHMPAICQDLILRLLNTDPQKRIDCKQALSHQWFRDDHQAIENLTFTQKILGHTFKKKQIKLEKILMISNILVSLIKNGVKLKNIVKIKEVAI</sequence>
<gene>
    <name evidence="6" type="primary">Contig1037.g1129</name>
    <name evidence="6" type="ORF">STYLEM_12231</name>
</gene>
<dbReference type="PROSITE" id="PS00108">
    <property type="entry name" value="PROTEIN_KINASE_ST"/>
    <property type="match status" value="1"/>
</dbReference>
<evidence type="ECO:0000256" key="4">
    <source>
        <dbReference type="RuleBase" id="RU000304"/>
    </source>
</evidence>
<keyword evidence="1 3" id="KW-0547">Nucleotide-binding</keyword>
<protein>
    <submittedName>
        <fullName evidence="6">Serine threonine protein kinase</fullName>
    </submittedName>
</protein>
<keyword evidence="7" id="KW-1185">Reference proteome</keyword>